<protein>
    <submittedName>
        <fullName evidence="3">Uncharacterized protein</fullName>
    </submittedName>
</protein>
<dbReference type="EMBL" id="JAUIZM010000006">
    <property type="protein sequence ID" value="KAK1379823.1"/>
    <property type="molecule type" value="Genomic_DNA"/>
</dbReference>
<accession>A0AAD8I6T3</accession>
<reference evidence="3" key="1">
    <citation type="submission" date="2023-02" db="EMBL/GenBank/DDBJ databases">
        <title>Genome of toxic invasive species Heracleum sosnowskyi carries increased number of genes despite the absence of recent whole-genome duplications.</title>
        <authorList>
            <person name="Schelkunov M."/>
            <person name="Shtratnikova V."/>
            <person name="Makarenko M."/>
            <person name="Klepikova A."/>
            <person name="Omelchenko D."/>
            <person name="Novikova G."/>
            <person name="Obukhova E."/>
            <person name="Bogdanov V."/>
            <person name="Penin A."/>
            <person name="Logacheva M."/>
        </authorList>
    </citation>
    <scope>NUCLEOTIDE SEQUENCE</scope>
    <source>
        <strain evidence="3">Hsosn_3</strain>
        <tissue evidence="3">Leaf</tissue>
    </source>
</reference>
<sequence length="114" mass="12714">MFLSYLNLLIIFGSAFTDFSLALGYPNHKPPTEYKPPAEYKQLFPKPPIPVIFHHPETSKKPLVGNHRPSPASSRPVSFNKPRLPPTRPEDPVSPGNNPPPPTRKAYVGHPRAD</sequence>
<evidence type="ECO:0000313" key="4">
    <source>
        <dbReference type="Proteomes" id="UP001237642"/>
    </source>
</evidence>
<dbReference type="AlphaFoldDB" id="A0AAD8I6T3"/>
<gene>
    <name evidence="3" type="ORF">POM88_026567</name>
</gene>
<organism evidence="3 4">
    <name type="scientific">Heracleum sosnowskyi</name>
    <dbReference type="NCBI Taxonomy" id="360622"/>
    <lineage>
        <taxon>Eukaryota</taxon>
        <taxon>Viridiplantae</taxon>
        <taxon>Streptophyta</taxon>
        <taxon>Embryophyta</taxon>
        <taxon>Tracheophyta</taxon>
        <taxon>Spermatophyta</taxon>
        <taxon>Magnoliopsida</taxon>
        <taxon>eudicotyledons</taxon>
        <taxon>Gunneridae</taxon>
        <taxon>Pentapetalae</taxon>
        <taxon>asterids</taxon>
        <taxon>campanulids</taxon>
        <taxon>Apiales</taxon>
        <taxon>Apiaceae</taxon>
        <taxon>Apioideae</taxon>
        <taxon>apioid superclade</taxon>
        <taxon>Tordylieae</taxon>
        <taxon>Tordyliinae</taxon>
        <taxon>Heracleum</taxon>
    </lineage>
</organism>
<reference evidence="3" key="2">
    <citation type="submission" date="2023-05" db="EMBL/GenBank/DDBJ databases">
        <authorList>
            <person name="Schelkunov M.I."/>
        </authorList>
    </citation>
    <scope>NUCLEOTIDE SEQUENCE</scope>
    <source>
        <strain evidence="3">Hsosn_3</strain>
        <tissue evidence="3">Leaf</tissue>
    </source>
</reference>
<comment type="caution">
    <text evidence="3">The sequence shown here is derived from an EMBL/GenBank/DDBJ whole genome shotgun (WGS) entry which is preliminary data.</text>
</comment>
<proteinExistence type="predicted"/>
<evidence type="ECO:0000313" key="3">
    <source>
        <dbReference type="EMBL" id="KAK1379823.1"/>
    </source>
</evidence>
<evidence type="ECO:0000256" key="2">
    <source>
        <dbReference type="SAM" id="SignalP"/>
    </source>
</evidence>
<dbReference type="Proteomes" id="UP001237642">
    <property type="component" value="Unassembled WGS sequence"/>
</dbReference>
<feature type="signal peptide" evidence="2">
    <location>
        <begin position="1"/>
        <end position="22"/>
    </location>
</feature>
<keyword evidence="2" id="KW-0732">Signal</keyword>
<feature type="region of interest" description="Disordered" evidence="1">
    <location>
        <begin position="51"/>
        <end position="114"/>
    </location>
</feature>
<feature type="chain" id="PRO_5041915911" evidence="2">
    <location>
        <begin position="23"/>
        <end position="114"/>
    </location>
</feature>
<keyword evidence="4" id="KW-1185">Reference proteome</keyword>
<name>A0AAD8I6T3_9APIA</name>
<evidence type="ECO:0000256" key="1">
    <source>
        <dbReference type="SAM" id="MobiDB-lite"/>
    </source>
</evidence>